<dbReference type="PANTHER" id="PTHR23501">
    <property type="entry name" value="MAJOR FACILITATOR SUPERFAMILY"/>
    <property type="match status" value="1"/>
</dbReference>
<evidence type="ECO:0000256" key="2">
    <source>
        <dbReference type="ARBA" id="ARBA00022692"/>
    </source>
</evidence>
<feature type="transmembrane region" description="Helical" evidence="5">
    <location>
        <begin position="115"/>
        <end position="136"/>
    </location>
</feature>
<dbReference type="PANTHER" id="PTHR23501:SF154">
    <property type="entry name" value="MULTIDRUG-EFFLUX TRANSPORTER RV1634-RELATED"/>
    <property type="match status" value="1"/>
</dbReference>
<dbReference type="EMBL" id="JAAMCP010000002">
    <property type="protein sequence ID" value="NTF35950.1"/>
    <property type="molecule type" value="Genomic_DNA"/>
</dbReference>
<feature type="transmembrane region" description="Helical" evidence="5">
    <location>
        <begin position="88"/>
        <end position="109"/>
    </location>
</feature>
<evidence type="ECO:0000256" key="4">
    <source>
        <dbReference type="ARBA" id="ARBA00023136"/>
    </source>
</evidence>
<name>A0AAE7R4M5_9HYPH</name>
<reference evidence="7 10" key="1">
    <citation type="journal article" date="2020" name="Science">
        <title>Unexpected conservation and global transmission of agrobacterial virulence plasmids.</title>
        <authorList>
            <person name="Weisberg A.J."/>
            <person name="Davis E.W. 2nd"/>
            <person name="Tabima J."/>
            <person name="Belcher M.S."/>
            <person name="Miller M."/>
            <person name="Kuo C.H."/>
            <person name="Loper J.E."/>
            <person name="Grunwald N.J."/>
            <person name="Putnam M.L."/>
            <person name="Chang J.H."/>
        </authorList>
    </citation>
    <scope>NUCLEOTIDE SEQUENCE [LARGE SCALE GENOMIC DNA]</scope>
    <source>
        <strain evidence="7 10">A19/93</strain>
    </source>
</reference>
<feature type="transmembrane region" description="Helical" evidence="5">
    <location>
        <begin position="59"/>
        <end position="81"/>
    </location>
</feature>
<keyword evidence="3 5" id="KW-1133">Transmembrane helix</keyword>
<dbReference type="PROSITE" id="PS50850">
    <property type="entry name" value="MFS"/>
    <property type="match status" value="1"/>
</dbReference>
<evidence type="ECO:0000313" key="9">
    <source>
        <dbReference type="Proteomes" id="UP000663912"/>
    </source>
</evidence>
<dbReference type="GO" id="GO:0005886">
    <property type="term" value="C:plasma membrane"/>
    <property type="evidence" value="ECO:0007669"/>
    <property type="project" value="TreeGrafter"/>
</dbReference>
<feature type="domain" description="Major facilitator superfamily (MFS) profile" evidence="6">
    <location>
        <begin position="25"/>
        <end position="464"/>
    </location>
</feature>
<evidence type="ECO:0000313" key="10">
    <source>
        <dbReference type="Proteomes" id="UP000822331"/>
    </source>
</evidence>
<feature type="transmembrane region" description="Helical" evidence="5">
    <location>
        <begin position="308"/>
        <end position="330"/>
    </location>
</feature>
<evidence type="ECO:0000313" key="8">
    <source>
        <dbReference type="EMBL" id="QTG01049.1"/>
    </source>
</evidence>
<keyword evidence="4 5" id="KW-0472">Membrane</keyword>
<feature type="transmembrane region" description="Helical" evidence="5">
    <location>
        <begin position="404"/>
        <end position="429"/>
    </location>
</feature>
<keyword evidence="2 5" id="KW-0812">Transmembrane</keyword>
<dbReference type="InterPro" id="IPR020846">
    <property type="entry name" value="MFS_dom"/>
</dbReference>
<feature type="transmembrane region" description="Helical" evidence="5">
    <location>
        <begin position="178"/>
        <end position="198"/>
    </location>
</feature>
<feature type="transmembrane region" description="Helical" evidence="5">
    <location>
        <begin position="23"/>
        <end position="47"/>
    </location>
</feature>
<evidence type="ECO:0000256" key="3">
    <source>
        <dbReference type="ARBA" id="ARBA00022989"/>
    </source>
</evidence>
<keyword evidence="10" id="KW-1185">Reference proteome</keyword>
<feature type="transmembrane region" description="Helical" evidence="5">
    <location>
        <begin position="441"/>
        <end position="459"/>
    </location>
</feature>
<dbReference type="KEGG" id="arui:G6M88_11900"/>
<gene>
    <name evidence="7" type="ORF">G6L72_04365</name>
    <name evidence="8" type="ORF">G6M88_11900</name>
</gene>
<dbReference type="Gene3D" id="1.20.1250.20">
    <property type="entry name" value="MFS general substrate transporter like domains"/>
    <property type="match status" value="1"/>
</dbReference>
<dbReference type="SUPFAM" id="SSF103473">
    <property type="entry name" value="MFS general substrate transporter"/>
    <property type="match status" value="1"/>
</dbReference>
<evidence type="ECO:0000256" key="5">
    <source>
        <dbReference type="SAM" id="Phobius"/>
    </source>
</evidence>
<feature type="transmembrane region" description="Helical" evidence="5">
    <location>
        <begin position="236"/>
        <end position="255"/>
    </location>
</feature>
<feature type="transmembrane region" description="Helical" evidence="5">
    <location>
        <begin position="148"/>
        <end position="166"/>
    </location>
</feature>
<dbReference type="EMBL" id="CP049206">
    <property type="protein sequence ID" value="QTG01049.1"/>
    <property type="molecule type" value="Genomic_DNA"/>
</dbReference>
<evidence type="ECO:0000259" key="6">
    <source>
        <dbReference type="PROSITE" id="PS50850"/>
    </source>
</evidence>
<reference evidence="8" key="2">
    <citation type="submission" date="2020-02" db="EMBL/GenBank/DDBJ databases">
        <title>Unexpected conservation and global transmission of agrobacterial virulence plasmids.</title>
        <authorList>
            <person name="Weisberg A.J."/>
            <person name="Davis E.W. II"/>
            <person name="Tabima J.R."/>
            <person name="Belcher M.S."/>
            <person name="Miller M."/>
            <person name="Kuo C.-H."/>
            <person name="Loper J.E."/>
            <person name="Grunwald N.J."/>
            <person name="Putnam M.L."/>
            <person name="Chang J.H."/>
        </authorList>
    </citation>
    <scope>NUCLEOTIDE SEQUENCE</scope>
    <source>
        <strain evidence="8">W2/73</strain>
    </source>
</reference>
<dbReference type="Pfam" id="PF07690">
    <property type="entry name" value="MFS_1"/>
    <property type="match status" value="1"/>
</dbReference>
<dbReference type="InterPro" id="IPR036259">
    <property type="entry name" value="MFS_trans_sf"/>
</dbReference>
<dbReference type="Proteomes" id="UP000822331">
    <property type="component" value="Unassembled WGS sequence"/>
</dbReference>
<comment type="subcellular location">
    <subcellularLocation>
        <location evidence="1">Membrane</location>
        <topology evidence="1">Multi-pass membrane protein</topology>
    </subcellularLocation>
</comment>
<evidence type="ECO:0000256" key="1">
    <source>
        <dbReference type="ARBA" id="ARBA00004141"/>
    </source>
</evidence>
<protein>
    <submittedName>
        <fullName evidence="8">MFS transporter</fullName>
    </submittedName>
</protein>
<proteinExistence type="predicted"/>
<dbReference type="InterPro" id="IPR011701">
    <property type="entry name" value="MFS"/>
</dbReference>
<organism evidence="8 9">
    <name type="scientific">Agrobacterium rubi</name>
    <dbReference type="NCBI Taxonomy" id="28099"/>
    <lineage>
        <taxon>Bacteria</taxon>
        <taxon>Pseudomonadati</taxon>
        <taxon>Pseudomonadota</taxon>
        <taxon>Alphaproteobacteria</taxon>
        <taxon>Hyphomicrobiales</taxon>
        <taxon>Rhizobiaceae</taxon>
        <taxon>Rhizobium/Agrobacterium group</taxon>
        <taxon>Agrobacterium</taxon>
    </lineage>
</organism>
<dbReference type="GO" id="GO:0022857">
    <property type="term" value="F:transmembrane transporter activity"/>
    <property type="evidence" value="ECO:0007669"/>
    <property type="project" value="InterPro"/>
</dbReference>
<dbReference type="AlphaFoldDB" id="A0AAE7R4M5"/>
<feature type="transmembrane region" description="Helical" evidence="5">
    <location>
        <begin position="276"/>
        <end position="302"/>
    </location>
</feature>
<evidence type="ECO:0000313" key="7">
    <source>
        <dbReference type="EMBL" id="NTF35950.1"/>
    </source>
</evidence>
<accession>A0AAE7R4M5</accession>
<dbReference type="RefSeq" id="WP_162273323.1">
    <property type="nucleotide sequence ID" value="NZ_CP049206.1"/>
</dbReference>
<sequence>METAVVDVMEDSSWAALLRGRNLALLLAISAGIGLHAFNQFAIVAALPVAVADIGGALIYSWAYSIYFVGSVAGGVTAILLRERVGARAALVVSALFFSLGMVICAGAINFPILIVGRGLQGIADGLIVAVCYSLIPAGFRSDLLPKVFAVEAGVWAAASVAGPLLGGLATEHVSWRATYLLPVPLILLLVVYTWVSVSPEKLALSQRKATWPLVLCLTGALALSAPAAFEGLEMRMASLVLGAALLFTSLKLGVRPDAGLFPKDAFRPGTVVGNGFWMLFLMSYAQALTSVYLALIAIGRWGYEPTFAGFIVVAMPLAWSTVAVVVGSLQSQRLRDACVHYGPWQMAPGCVLLGYGLLSGSWLEMLAGQALIGSTFGMCWAGINQNAMEAAPEHERKMTGALLPTVATLGAAAGAGASGTIAAATALVPALERGDLSPSLSSIYGVAAAVSVAAIWIGRRVTKGAAPSPL</sequence>
<feature type="transmembrane region" description="Helical" evidence="5">
    <location>
        <begin position="210"/>
        <end position="230"/>
    </location>
</feature>
<dbReference type="Proteomes" id="UP000663912">
    <property type="component" value="Chromosome 1"/>
</dbReference>